<name>A0AAV9VGV4_9PEZI</name>
<keyword evidence="1" id="KW-0472">Membrane</keyword>
<keyword evidence="1" id="KW-0812">Transmembrane</keyword>
<organism evidence="2 3">
    <name type="scientific">Orbilia blumenaviensis</name>
    <dbReference type="NCBI Taxonomy" id="1796055"/>
    <lineage>
        <taxon>Eukaryota</taxon>
        <taxon>Fungi</taxon>
        <taxon>Dikarya</taxon>
        <taxon>Ascomycota</taxon>
        <taxon>Pezizomycotina</taxon>
        <taxon>Orbiliomycetes</taxon>
        <taxon>Orbiliales</taxon>
        <taxon>Orbiliaceae</taxon>
        <taxon>Orbilia</taxon>
    </lineage>
</organism>
<proteinExistence type="predicted"/>
<evidence type="ECO:0000256" key="1">
    <source>
        <dbReference type="SAM" id="Phobius"/>
    </source>
</evidence>
<dbReference type="AlphaFoldDB" id="A0AAV9VGV4"/>
<keyword evidence="3" id="KW-1185">Reference proteome</keyword>
<evidence type="ECO:0000313" key="3">
    <source>
        <dbReference type="Proteomes" id="UP001373714"/>
    </source>
</evidence>
<comment type="caution">
    <text evidence="2">The sequence shown here is derived from an EMBL/GenBank/DDBJ whole genome shotgun (WGS) entry which is preliminary data.</text>
</comment>
<reference evidence="2 3" key="1">
    <citation type="submission" date="2019-10" db="EMBL/GenBank/DDBJ databases">
        <authorList>
            <person name="Palmer J.M."/>
        </authorList>
    </citation>
    <scope>NUCLEOTIDE SEQUENCE [LARGE SCALE GENOMIC DNA]</scope>
    <source>
        <strain evidence="2 3">TWF730</strain>
    </source>
</reference>
<keyword evidence="1" id="KW-1133">Transmembrane helix</keyword>
<protein>
    <submittedName>
        <fullName evidence="2">Uncharacterized protein</fullName>
    </submittedName>
</protein>
<sequence>MPWFDDEHVVRIRRRSPWEVPWALEGPCHFGLVMNDKLSTCIAALLRISPILFFLFYLVESSNIAEPDRFLWQEDRSFPKITNPGYPSNKELSIT</sequence>
<evidence type="ECO:0000313" key="2">
    <source>
        <dbReference type="EMBL" id="KAK6361222.1"/>
    </source>
</evidence>
<gene>
    <name evidence="2" type="ORF">TWF730_004964</name>
</gene>
<dbReference type="Proteomes" id="UP001373714">
    <property type="component" value="Unassembled WGS sequence"/>
</dbReference>
<accession>A0AAV9VGV4</accession>
<dbReference type="EMBL" id="JAVHNS010000002">
    <property type="protein sequence ID" value="KAK6361222.1"/>
    <property type="molecule type" value="Genomic_DNA"/>
</dbReference>
<feature type="transmembrane region" description="Helical" evidence="1">
    <location>
        <begin position="42"/>
        <end position="59"/>
    </location>
</feature>